<feature type="domain" description="Alcohol dehydrogenase-like N-terminal" evidence="6">
    <location>
        <begin position="53"/>
        <end position="97"/>
    </location>
</feature>
<dbReference type="Pfam" id="PF08240">
    <property type="entry name" value="ADH_N"/>
    <property type="match status" value="1"/>
</dbReference>
<protein>
    <submittedName>
        <fullName evidence="7">Uncharacterized protein</fullName>
    </submittedName>
</protein>
<evidence type="ECO:0000313" key="8">
    <source>
        <dbReference type="Proteomes" id="UP000297910"/>
    </source>
</evidence>
<evidence type="ECO:0000256" key="1">
    <source>
        <dbReference type="ARBA" id="ARBA00001947"/>
    </source>
</evidence>
<dbReference type="EMBL" id="PQXI01000060">
    <property type="protein sequence ID" value="TGO26387.1"/>
    <property type="molecule type" value="Genomic_DNA"/>
</dbReference>
<comment type="caution">
    <text evidence="7">The sequence shown here is derived from an EMBL/GenBank/DDBJ whole genome shotgun (WGS) entry which is preliminary data.</text>
</comment>
<evidence type="ECO:0000313" key="7">
    <source>
        <dbReference type="EMBL" id="TGO26387.1"/>
    </source>
</evidence>
<keyword evidence="4" id="KW-0560">Oxidoreductase</keyword>
<accession>A0A4Z1FX86</accession>
<comment type="cofactor">
    <cofactor evidence="1">
        <name>Zn(2+)</name>
        <dbReference type="ChEBI" id="CHEBI:29105"/>
    </cofactor>
</comment>
<organism evidence="7 8">
    <name type="scientific">Botrytis paeoniae</name>
    <dbReference type="NCBI Taxonomy" id="278948"/>
    <lineage>
        <taxon>Eukaryota</taxon>
        <taxon>Fungi</taxon>
        <taxon>Dikarya</taxon>
        <taxon>Ascomycota</taxon>
        <taxon>Pezizomycotina</taxon>
        <taxon>Leotiomycetes</taxon>
        <taxon>Helotiales</taxon>
        <taxon>Sclerotiniaceae</taxon>
        <taxon>Botrytis</taxon>
    </lineage>
</organism>
<dbReference type="SUPFAM" id="SSF50129">
    <property type="entry name" value="GroES-like"/>
    <property type="match status" value="1"/>
</dbReference>
<keyword evidence="2" id="KW-0479">Metal-binding</keyword>
<dbReference type="InterPro" id="IPR013149">
    <property type="entry name" value="ADH-like_C"/>
</dbReference>
<name>A0A4Z1FX86_9HELO</name>
<dbReference type="PANTHER" id="PTHR42683">
    <property type="entry name" value="ALDEHYDE REDUCTASE"/>
    <property type="match status" value="1"/>
</dbReference>
<evidence type="ECO:0000256" key="4">
    <source>
        <dbReference type="ARBA" id="ARBA00023002"/>
    </source>
</evidence>
<evidence type="ECO:0000256" key="3">
    <source>
        <dbReference type="ARBA" id="ARBA00022833"/>
    </source>
</evidence>
<proteinExistence type="predicted"/>
<keyword evidence="3" id="KW-0862">Zinc</keyword>
<keyword evidence="8" id="KW-1185">Reference proteome</keyword>
<evidence type="ECO:0000256" key="2">
    <source>
        <dbReference type="ARBA" id="ARBA00022723"/>
    </source>
</evidence>
<dbReference type="Gene3D" id="3.90.180.10">
    <property type="entry name" value="Medium-chain alcohol dehydrogenases, catalytic domain"/>
    <property type="match status" value="2"/>
</dbReference>
<dbReference type="Proteomes" id="UP000297910">
    <property type="component" value="Unassembled WGS sequence"/>
</dbReference>
<dbReference type="SUPFAM" id="SSF51735">
    <property type="entry name" value="NAD(P)-binding Rossmann-fold domains"/>
    <property type="match status" value="1"/>
</dbReference>
<gene>
    <name evidence="7" type="ORF">BPAE_0060g00020</name>
</gene>
<dbReference type="GO" id="GO:0046872">
    <property type="term" value="F:metal ion binding"/>
    <property type="evidence" value="ECO:0007669"/>
    <property type="project" value="UniProtKB-KW"/>
</dbReference>
<feature type="domain" description="Alcohol dehydrogenase-like C-terminal" evidence="5">
    <location>
        <begin position="171"/>
        <end position="219"/>
    </location>
</feature>
<dbReference type="AlphaFoldDB" id="A0A4Z1FX86"/>
<dbReference type="InterPro" id="IPR036291">
    <property type="entry name" value="NAD(P)-bd_dom_sf"/>
</dbReference>
<evidence type="ECO:0000259" key="5">
    <source>
        <dbReference type="Pfam" id="PF00107"/>
    </source>
</evidence>
<dbReference type="InterPro" id="IPR011032">
    <property type="entry name" value="GroES-like_sf"/>
</dbReference>
<reference evidence="7 8" key="1">
    <citation type="submission" date="2017-12" db="EMBL/GenBank/DDBJ databases">
        <title>Comparative genomics of Botrytis spp.</title>
        <authorList>
            <person name="Valero-Jimenez C.A."/>
            <person name="Tapia P."/>
            <person name="Veloso J."/>
            <person name="Silva-Moreno E."/>
            <person name="Staats M."/>
            <person name="Valdes J.H."/>
            <person name="Van Kan J.A.L."/>
        </authorList>
    </citation>
    <scope>NUCLEOTIDE SEQUENCE [LARGE SCALE GENOMIC DNA]</scope>
    <source>
        <strain evidence="7 8">Bp0003</strain>
    </source>
</reference>
<dbReference type="GO" id="GO:0016616">
    <property type="term" value="F:oxidoreductase activity, acting on the CH-OH group of donors, NAD or NADP as acceptor"/>
    <property type="evidence" value="ECO:0007669"/>
    <property type="project" value="InterPro"/>
</dbReference>
<dbReference type="InterPro" id="IPR047109">
    <property type="entry name" value="CAD-like"/>
</dbReference>
<sequence length="242" mass="26189">MIKGSTNPEMSISLHTVSIATLDYKFEGWLGLDKEAAKGKMVWGKYEPKVWEKRDVDMKVTHCGVCGSDIHTLRSGWAPTLYPCVVGHEIVGTARGLTETYNSRYLNGSKSYGGYANYHRAASHIVFKILDELSSADTAPMLCGGITTYSPLRNNGCGPGKKIGIIGVGGFGHFGILWAKALGADKVVGISRKANKRDDVLKLGADKYIATDEEADWAKGHARSLDLIVCTVSFTKVCKAAQ</sequence>
<dbReference type="Pfam" id="PF00107">
    <property type="entry name" value="ADH_zinc_N"/>
    <property type="match status" value="1"/>
</dbReference>
<dbReference type="InterPro" id="IPR013154">
    <property type="entry name" value="ADH-like_N"/>
</dbReference>
<evidence type="ECO:0000259" key="6">
    <source>
        <dbReference type="Pfam" id="PF08240"/>
    </source>
</evidence>
<dbReference type="Gene3D" id="3.40.50.720">
    <property type="entry name" value="NAD(P)-binding Rossmann-like Domain"/>
    <property type="match status" value="1"/>
</dbReference>